<dbReference type="Gene3D" id="3.90.420.10">
    <property type="entry name" value="Oxidoreductase, molybdopterin-binding domain"/>
    <property type="match status" value="1"/>
</dbReference>
<dbReference type="InterPro" id="IPR000572">
    <property type="entry name" value="OxRdtase_Mopterin-bd_dom"/>
</dbReference>
<evidence type="ECO:0000259" key="2">
    <source>
        <dbReference type="Pfam" id="PF00174"/>
    </source>
</evidence>
<dbReference type="Pfam" id="PF00174">
    <property type="entry name" value="Oxidored_molyb"/>
    <property type="match status" value="1"/>
</dbReference>
<dbReference type="RefSeq" id="WP_006672656.1">
    <property type="nucleotide sequence ID" value="NZ_AOMA01000082.1"/>
</dbReference>
<feature type="region of interest" description="Disordered" evidence="1">
    <location>
        <begin position="1"/>
        <end position="32"/>
    </location>
</feature>
<dbReference type="EMBL" id="AOMA01000082">
    <property type="protein sequence ID" value="EMA39500.1"/>
    <property type="molecule type" value="Genomic_DNA"/>
</dbReference>
<comment type="caution">
    <text evidence="3">The sequence shown here is derived from an EMBL/GenBank/DDBJ whole genome shotgun (WGS) entry which is preliminary data.</text>
</comment>
<feature type="compositionally biased region" description="Acidic residues" evidence="1">
    <location>
        <begin position="1"/>
        <end position="26"/>
    </location>
</feature>
<dbReference type="InterPro" id="IPR036374">
    <property type="entry name" value="OxRdtase_Mopterin-bd_sf"/>
</dbReference>
<accession>M0M572</accession>
<evidence type="ECO:0000313" key="3">
    <source>
        <dbReference type="EMBL" id="EMA39500.1"/>
    </source>
</evidence>
<keyword evidence="4" id="KW-1185">Reference proteome</keyword>
<evidence type="ECO:0000313" key="4">
    <source>
        <dbReference type="Proteomes" id="UP000011607"/>
    </source>
</evidence>
<dbReference type="PATRIC" id="fig|1227454.3.peg.1747"/>
<organism evidence="3 4">
    <name type="scientific">Halobiforma nitratireducens JCM 10879</name>
    <dbReference type="NCBI Taxonomy" id="1227454"/>
    <lineage>
        <taxon>Archaea</taxon>
        <taxon>Methanobacteriati</taxon>
        <taxon>Methanobacteriota</taxon>
        <taxon>Stenosarchaea group</taxon>
        <taxon>Halobacteria</taxon>
        <taxon>Halobacteriales</taxon>
        <taxon>Natrialbaceae</taxon>
        <taxon>Halobiforma</taxon>
    </lineage>
</organism>
<dbReference type="Proteomes" id="UP000011607">
    <property type="component" value="Unassembled WGS sequence"/>
</dbReference>
<reference evidence="3 4" key="1">
    <citation type="journal article" date="2014" name="PLoS Genet.">
        <title>Phylogenetically driven sequencing of extremely halophilic archaea reveals strategies for static and dynamic osmo-response.</title>
        <authorList>
            <person name="Becker E.A."/>
            <person name="Seitzer P.M."/>
            <person name="Tritt A."/>
            <person name="Larsen D."/>
            <person name="Krusor M."/>
            <person name="Yao A.I."/>
            <person name="Wu D."/>
            <person name="Madern D."/>
            <person name="Eisen J.A."/>
            <person name="Darling A.E."/>
            <person name="Facciotti M.T."/>
        </authorList>
    </citation>
    <scope>NUCLEOTIDE SEQUENCE [LARGE SCALE GENOMIC DNA]</scope>
    <source>
        <strain evidence="3 4">JCM 10879</strain>
    </source>
</reference>
<protein>
    <submittedName>
        <fullName evidence="3">Oxidoreductase molybdopterin binding protein</fullName>
    </submittedName>
</protein>
<dbReference type="eggNOG" id="arCOG00266">
    <property type="taxonomic scope" value="Archaea"/>
</dbReference>
<name>M0M572_9EURY</name>
<feature type="domain" description="Oxidoreductase molybdopterin-binding" evidence="2">
    <location>
        <begin position="43"/>
        <end position="165"/>
    </location>
</feature>
<proteinExistence type="predicted"/>
<sequence length="192" mass="20520">MTGSDFDVDTDTDTDTDTGTDTDTDTDTNPHPTLADSIQLIGENAATIDAATLADIPVEERTVEIVCSTGDRYTDRWQGVPIPDLLETKAAAAASFPPSTTHLLIESRDGQRGCVAVESALEGLLAIGKDGQPLEEIAGYESRFVAPDVLGPRTVKDIARIEAATLEPGEDPEAYERLLQIEADEETTETDV</sequence>
<dbReference type="STRING" id="1227454.C446_08636"/>
<dbReference type="SUPFAM" id="SSF56524">
    <property type="entry name" value="Oxidoreductase molybdopterin-binding domain"/>
    <property type="match status" value="1"/>
</dbReference>
<gene>
    <name evidence="3" type="ORF">C446_08636</name>
</gene>
<evidence type="ECO:0000256" key="1">
    <source>
        <dbReference type="SAM" id="MobiDB-lite"/>
    </source>
</evidence>
<dbReference type="OrthoDB" id="230884at2157"/>
<dbReference type="AlphaFoldDB" id="M0M572"/>